<dbReference type="InterPro" id="IPR017907">
    <property type="entry name" value="Znf_RING_CS"/>
</dbReference>
<dbReference type="Pfam" id="PF22191">
    <property type="entry name" value="IBR_1"/>
    <property type="match status" value="1"/>
</dbReference>
<dbReference type="Proteomes" id="UP000193144">
    <property type="component" value="Unassembled WGS sequence"/>
</dbReference>
<sequence length="377" mass="43544">MGQSVTKLPDLPAPHKARRPDGSSTRKSRQRALSYTETENPRGSLKTTLWDTHPGPAERHNGHRRSRALSETDGNSRHAAASSWARHHKSRSTKESGRQPLRQRDLSPGARRRRAKPRTSRLDPEEFARHRTPPRGSKSKSGVAVSEQIELEDLGPKRDCLVCTESRPLRRFPKRPPTALCTHEINTCKHCLRNWIRSEFKSKVWDQIHCPECRVHMQYEDVRDFAPSDVFRRYDKLSTKAALEAIPGFRWCTTKGCKSGQVHDETNSTPKFKCVSCKVEYCVVHNRRWHKGETCAQFDYRTDDRIKKAEEEASKKKIKETAKKCPGCKYNIEKTFGCDHMTCSKCRHEFCWTCLAPYGPIREQGNRQHRPRCTHYA</sequence>
<dbReference type="Gene3D" id="1.20.120.1750">
    <property type="match status" value="1"/>
</dbReference>
<dbReference type="SUPFAM" id="SSF57850">
    <property type="entry name" value="RING/U-box"/>
    <property type="match status" value="3"/>
</dbReference>
<name>A0A1Y1YWQ5_9PLEO</name>
<dbReference type="PANTHER" id="PTHR11685">
    <property type="entry name" value="RBR FAMILY RING FINGER AND IBR DOMAIN-CONTAINING"/>
    <property type="match status" value="1"/>
</dbReference>
<comment type="catalytic activity">
    <reaction evidence="1">
        <text>[E2 ubiquitin-conjugating enzyme]-S-ubiquitinyl-L-cysteine + [acceptor protein]-L-lysine = [E2 ubiquitin-conjugating enzyme]-L-cysteine + [acceptor protein]-N(6)-ubiquitinyl-L-lysine.</text>
        <dbReference type="EC" id="2.3.2.31"/>
    </reaction>
</comment>
<keyword evidence="7" id="KW-0833">Ubl conjugation pathway</keyword>
<evidence type="ECO:0000256" key="9">
    <source>
        <dbReference type="PROSITE-ProRule" id="PRU00175"/>
    </source>
</evidence>
<feature type="compositionally biased region" description="Basic residues" evidence="10">
    <location>
        <begin position="110"/>
        <end position="119"/>
    </location>
</feature>
<dbReference type="InterPro" id="IPR002867">
    <property type="entry name" value="IBR_dom"/>
</dbReference>
<dbReference type="PROSITE" id="PS51873">
    <property type="entry name" value="TRIAD"/>
    <property type="match status" value="1"/>
</dbReference>
<dbReference type="OrthoDB" id="1431934at2759"/>
<keyword evidence="4" id="KW-0479">Metal-binding</keyword>
<evidence type="ECO:0000256" key="3">
    <source>
        <dbReference type="ARBA" id="ARBA00022679"/>
    </source>
</evidence>
<keyword evidence="6 9" id="KW-0863">Zinc-finger</keyword>
<dbReference type="CDD" id="cd20336">
    <property type="entry name" value="Rcat_RBR"/>
    <property type="match status" value="1"/>
</dbReference>
<dbReference type="GO" id="GO:0016567">
    <property type="term" value="P:protein ubiquitination"/>
    <property type="evidence" value="ECO:0007669"/>
    <property type="project" value="InterPro"/>
</dbReference>
<feature type="domain" description="RING-type" evidence="12">
    <location>
        <begin position="156"/>
        <end position="377"/>
    </location>
</feature>
<feature type="compositionally biased region" description="Basic and acidic residues" evidence="10">
    <location>
        <begin position="92"/>
        <end position="105"/>
    </location>
</feature>
<feature type="domain" description="RING-type" evidence="11">
    <location>
        <begin position="160"/>
        <end position="214"/>
    </location>
</feature>
<dbReference type="CDD" id="cd20335">
    <property type="entry name" value="BRcat_RBR"/>
    <property type="match status" value="1"/>
</dbReference>
<dbReference type="GO" id="GO:0061630">
    <property type="term" value="F:ubiquitin protein ligase activity"/>
    <property type="evidence" value="ECO:0007669"/>
    <property type="project" value="UniProtKB-EC"/>
</dbReference>
<evidence type="ECO:0000259" key="11">
    <source>
        <dbReference type="PROSITE" id="PS50089"/>
    </source>
</evidence>
<evidence type="ECO:0000256" key="5">
    <source>
        <dbReference type="ARBA" id="ARBA00022737"/>
    </source>
</evidence>
<gene>
    <name evidence="13" type="ORF">BCR34DRAFT_591901</name>
</gene>
<dbReference type="InterPro" id="IPR001841">
    <property type="entry name" value="Znf_RING"/>
</dbReference>
<dbReference type="Pfam" id="PF01485">
    <property type="entry name" value="IBR"/>
    <property type="match status" value="1"/>
</dbReference>
<dbReference type="SMART" id="SM00647">
    <property type="entry name" value="IBR"/>
    <property type="match status" value="2"/>
</dbReference>
<dbReference type="PROSITE" id="PS50089">
    <property type="entry name" value="ZF_RING_2"/>
    <property type="match status" value="1"/>
</dbReference>
<dbReference type="Gene3D" id="3.30.40.10">
    <property type="entry name" value="Zinc/RING finger domain, C3HC4 (zinc finger)"/>
    <property type="match status" value="1"/>
</dbReference>
<protein>
    <recommendedName>
        <fullName evidence="2">RBR-type E3 ubiquitin transferase</fullName>
        <ecNumber evidence="2">2.3.2.31</ecNumber>
    </recommendedName>
</protein>
<evidence type="ECO:0000256" key="1">
    <source>
        <dbReference type="ARBA" id="ARBA00001798"/>
    </source>
</evidence>
<keyword evidence="3" id="KW-0808">Transferase</keyword>
<reference evidence="13 14" key="1">
    <citation type="submission" date="2016-07" db="EMBL/GenBank/DDBJ databases">
        <title>Pervasive Adenine N6-methylation of Active Genes in Fungi.</title>
        <authorList>
            <consortium name="DOE Joint Genome Institute"/>
            <person name="Mondo S.J."/>
            <person name="Dannebaum R.O."/>
            <person name="Kuo R.C."/>
            <person name="Labutti K."/>
            <person name="Haridas S."/>
            <person name="Kuo A."/>
            <person name="Salamov A."/>
            <person name="Ahrendt S.R."/>
            <person name="Lipzen A."/>
            <person name="Sullivan W."/>
            <person name="Andreopoulos W.B."/>
            <person name="Clum A."/>
            <person name="Lindquist E."/>
            <person name="Daum C."/>
            <person name="Ramamoorthy G.K."/>
            <person name="Gryganskyi A."/>
            <person name="Culley D."/>
            <person name="Magnuson J.K."/>
            <person name="James T.Y."/>
            <person name="O'Malley M.A."/>
            <person name="Stajich J.E."/>
            <person name="Spatafora J.W."/>
            <person name="Visel A."/>
            <person name="Grigoriev I.V."/>
        </authorList>
    </citation>
    <scope>NUCLEOTIDE SEQUENCE [LARGE SCALE GENOMIC DNA]</scope>
    <source>
        <strain evidence="13 14">CBS 115471</strain>
    </source>
</reference>
<dbReference type="InterPro" id="IPR044066">
    <property type="entry name" value="TRIAD_supradom"/>
</dbReference>
<keyword evidence="5" id="KW-0677">Repeat</keyword>
<organism evidence="13 14">
    <name type="scientific">Clohesyomyces aquaticus</name>
    <dbReference type="NCBI Taxonomy" id="1231657"/>
    <lineage>
        <taxon>Eukaryota</taxon>
        <taxon>Fungi</taxon>
        <taxon>Dikarya</taxon>
        <taxon>Ascomycota</taxon>
        <taxon>Pezizomycotina</taxon>
        <taxon>Dothideomycetes</taxon>
        <taxon>Pleosporomycetidae</taxon>
        <taxon>Pleosporales</taxon>
        <taxon>Lindgomycetaceae</taxon>
        <taxon>Clohesyomyces</taxon>
    </lineage>
</organism>
<dbReference type="GO" id="GO:0008270">
    <property type="term" value="F:zinc ion binding"/>
    <property type="evidence" value="ECO:0007669"/>
    <property type="project" value="UniProtKB-KW"/>
</dbReference>
<evidence type="ECO:0000256" key="8">
    <source>
        <dbReference type="ARBA" id="ARBA00022833"/>
    </source>
</evidence>
<dbReference type="EMBL" id="MCFA01000157">
    <property type="protein sequence ID" value="ORY02460.1"/>
    <property type="molecule type" value="Genomic_DNA"/>
</dbReference>
<keyword evidence="14" id="KW-1185">Reference proteome</keyword>
<evidence type="ECO:0000259" key="12">
    <source>
        <dbReference type="PROSITE" id="PS51873"/>
    </source>
</evidence>
<evidence type="ECO:0000256" key="7">
    <source>
        <dbReference type="ARBA" id="ARBA00022786"/>
    </source>
</evidence>
<evidence type="ECO:0000313" key="14">
    <source>
        <dbReference type="Proteomes" id="UP000193144"/>
    </source>
</evidence>
<accession>A0A1Y1YWQ5</accession>
<dbReference type="InterPro" id="IPR013083">
    <property type="entry name" value="Znf_RING/FYVE/PHD"/>
</dbReference>
<comment type="caution">
    <text evidence="13">The sequence shown here is derived from an EMBL/GenBank/DDBJ whole genome shotgun (WGS) entry which is preliminary data.</text>
</comment>
<dbReference type="EC" id="2.3.2.31" evidence="2"/>
<proteinExistence type="predicted"/>
<dbReference type="PROSITE" id="PS00518">
    <property type="entry name" value="ZF_RING_1"/>
    <property type="match status" value="1"/>
</dbReference>
<evidence type="ECO:0000256" key="6">
    <source>
        <dbReference type="ARBA" id="ARBA00022771"/>
    </source>
</evidence>
<feature type="compositionally biased region" description="Basic and acidic residues" evidence="10">
    <location>
        <begin position="120"/>
        <end position="129"/>
    </location>
</feature>
<evidence type="ECO:0000313" key="13">
    <source>
        <dbReference type="EMBL" id="ORY02460.1"/>
    </source>
</evidence>
<dbReference type="InterPro" id="IPR031127">
    <property type="entry name" value="E3_UB_ligase_RBR"/>
</dbReference>
<dbReference type="AlphaFoldDB" id="A0A1Y1YWQ5"/>
<dbReference type="STRING" id="1231657.A0A1Y1YWQ5"/>
<keyword evidence="8" id="KW-0862">Zinc</keyword>
<evidence type="ECO:0000256" key="10">
    <source>
        <dbReference type="SAM" id="MobiDB-lite"/>
    </source>
</evidence>
<evidence type="ECO:0000256" key="4">
    <source>
        <dbReference type="ARBA" id="ARBA00022723"/>
    </source>
</evidence>
<feature type="region of interest" description="Disordered" evidence="10">
    <location>
        <begin position="1"/>
        <end position="146"/>
    </location>
</feature>
<evidence type="ECO:0000256" key="2">
    <source>
        <dbReference type="ARBA" id="ARBA00012251"/>
    </source>
</evidence>